<dbReference type="RefSeq" id="WP_085122957.1">
    <property type="nucleotide sequence ID" value="NZ_FWZX01000008.1"/>
</dbReference>
<gene>
    <name evidence="1" type="ORF">SAMN05428998_10865</name>
</gene>
<dbReference type="Pfam" id="PF07310">
    <property type="entry name" value="PAS_5"/>
    <property type="match status" value="1"/>
</dbReference>
<organism evidence="1 2">
    <name type="scientific">Tistlia consotensis USBA 355</name>
    <dbReference type="NCBI Taxonomy" id="560819"/>
    <lineage>
        <taxon>Bacteria</taxon>
        <taxon>Pseudomonadati</taxon>
        <taxon>Pseudomonadota</taxon>
        <taxon>Alphaproteobacteria</taxon>
        <taxon>Rhodospirillales</taxon>
        <taxon>Rhodovibrionaceae</taxon>
        <taxon>Tistlia</taxon>
    </lineage>
</organism>
<name>A0A1Y6BS07_9PROT</name>
<dbReference type="STRING" id="560819.SAMN05428998_10865"/>
<evidence type="ECO:0008006" key="3">
    <source>
        <dbReference type="Google" id="ProtNLM"/>
    </source>
</evidence>
<dbReference type="Proteomes" id="UP000192917">
    <property type="component" value="Unassembled WGS sequence"/>
</dbReference>
<sequence>MIQTPPSPGAPSIPDPLEPDAFRDLLGDGRLGQLYDYWESKRPPGGLPARKAIEPSELTRLLPWIYLLEPVEGDVKVRLAGTRIRELFDRELTGQGLVGALPTPWSDNAARSYATVVGQKRGWLTVVESRLHDGRILPYRRLSLPLSSDGVVVDRVLGGVDWDEWLVGSRNFFEVYDEAVSRKRREACCRFL</sequence>
<proteinExistence type="predicted"/>
<dbReference type="InterPro" id="IPR009922">
    <property type="entry name" value="DUF1457"/>
</dbReference>
<reference evidence="1 2" key="1">
    <citation type="submission" date="2017-04" db="EMBL/GenBank/DDBJ databases">
        <authorList>
            <person name="Afonso C.L."/>
            <person name="Miller P.J."/>
            <person name="Scott M.A."/>
            <person name="Spackman E."/>
            <person name="Goraichik I."/>
            <person name="Dimitrov K.M."/>
            <person name="Suarez D.L."/>
            <person name="Swayne D.E."/>
        </authorList>
    </citation>
    <scope>NUCLEOTIDE SEQUENCE [LARGE SCALE GENOMIC DNA]</scope>
    <source>
        <strain evidence="1 2">USBA 355</strain>
    </source>
</reference>
<dbReference type="AlphaFoldDB" id="A0A1Y6BS07"/>
<evidence type="ECO:0000313" key="2">
    <source>
        <dbReference type="Proteomes" id="UP000192917"/>
    </source>
</evidence>
<dbReference type="EMBL" id="FWZX01000008">
    <property type="protein sequence ID" value="SMF24108.1"/>
    <property type="molecule type" value="Genomic_DNA"/>
</dbReference>
<protein>
    <recommendedName>
        <fullName evidence="3">PAS domain-containing protein</fullName>
    </recommendedName>
</protein>
<accession>A0A1Y6BS07</accession>
<evidence type="ECO:0000313" key="1">
    <source>
        <dbReference type="EMBL" id="SMF24108.1"/>
    </source>
</evidence>
<keyword evidence="2" id="KW-1185">Reference proteome</keyword>